<evidence type="ECO:0000313" key="2">
    <source>
        <dbReference type="WBParaSite" id="nRc.2.0.1.t04828-RA"/>
    </source>
</evidence>
<sequence>MKSENKWIIFHCRNKNNRVNFFVVATGVDSSGGAPSSMSIPNGRRIIRRQNNVHASLGGVFYGDRISHAGRLICGRPRTGARAFDVIRSCFQKQALQKKYRCSPDTPAQVWHDIWQLVGIQRELPSHSPMPAQNLHHSCWSQHPFEWHSKFDVI</sequence>
<dbReference type="AlphaFoldDB" id="A0A915HSC4"/>
<dbReference type="Proteomes" id="UP000887565">
    <property type="component" value="Unplaced"/>
</dbReference>
<organism evidence="1 2">
    <name type="scientific">Romanomermis culicivorax</name>
    <name type="common">Nematode worm</name>
    <dbReference type="NCBI Taxonomy" id="13658"/>
    <lineage>
        <taxon>Eukaryota</taxon>
        <taxon>Metazoa</taxon>
        <taxon>Ecdysozoa</taxon>
        <taxon>Nematoda</taxon>
        <taxon>Enoplea</taxon>
        <taxon>Dorylaimia</taxon>
        <taxon>Mermithida</taxon>
        <taxon>Mermithoidea</taxon>
        <taxon>Mermithidae</taxon>
        <taxon>Romanomermis</taxon>
    </lineage>
</organism>
<evidence type="ECO:0000313" key="1">
    <source>
        <dbReference type="Proteomes" id="UP000887565"/>
    </source>
</evidence>
<keyword evidence="1" id="KW-1185">Reference proteome</keyword>
<dbReference type="WBParaSite" id="nRc.2.0.1.t04828-RA">
    <property type="protein sequence ID" value="nRc.2.0.1.t04828-RA"/>
    <property type="gene ID" value="nRc.2.0.1.g04828"/>
</dbReference>
<name>A0A915HSC4_ROMCU</name>
<reference evidence="2" key="1">
    <citation type="submission" date="2022-11" db="UniProtKB">
        <authorList>
            <consortium name="WormBaseParasite"/>
        </authorList>
    </citation>
    <scope>IDENTIFICATION</scope>
</reference>
<protein>
    <submittedName>
        <fullName evidence="2">Uncharacterized protein</fullName>
    </submittedName>
</protein>
<proteinExistence type="predicted"/>
<accession>A0A915HSC4</accession>